<feature type="domain" description="DUF3825" evidence="1">
    <location>
        <begin position="19"/>
        <end position="245"/>
    </location>
</feature>
<dbReference type="EMBL" id="QZFR01000010">
    <property type="protein sequence ID" value="RXV75116.1"/>
    <property type="molecule type" value="Genomic_DNA"/>
</dbReference>
<dbReference type="InterPro" id="IPR024437">
    <property type="entry name" value="DUF3825"/>
</dbReference>
<evidence type="ECO:0000313" key="5">
    <source>
        <dbReference type="Proteomes" id="UP000306855"/>
    </source>
</evidence>
<dbReference type="EMBL" id="SRYK01000011">
    <property type="protein sequence ID" value="TGY56250.1"/>
    <property type="molecule type" value="Genomic_DNA"/>
</dbReference>
<dbReference type="Proteomes" id="UP000306855">
    <property type="component" value="Unassembled WGS sequence"/>
</dbReference>
<dbReference type="OrthoDB" id="5493836at2"/>
<evidence type="ECO:0000313" key="2">
    <source>
        <dbReference type="EMBL" id="RXV75116.1"/>
    </source>
</evidence>
<evidence type="ECO:0000259" key="1">
    <source>
        <dbReference type="Pfam" id="PF12873"/>
    </source>
</evidence>
<protein>
    <submittedName>
        <fullName evidence="2">DUF3825 domain-containing protein</fullName>
    </submittedName>
</protein>
<name>A0A4Q2AWF6_9LACO</name>
<reference evidence="3 5" key="2">
    <citation type="submission" date="2019-04" db="EMBL/GenBank/DDBJ databases">
        <title>Microbes associate with the intestines of laboratory mice.</title>
        <authorList>
            <person name="Navarre W."/>
            <person name="Wong E."/>
            <person name="Huang K."/>
            <person name="Tropini C."/>
            <person name="Ng K."/>
            <person name="Yu B."/>
        </authorList>
    </citation>
    <scope>NUCLEOTIDE SEQUENCE [LARGE SCALE GENOMIC DNA]</scope>
    <source>
        <strain evidence="3 5">NM26_J9</strain>
    </source>
</reference>
<proteinExistence type="predicted"/>
<dbReference type="AlphaFoldDB" id="A0A4Q2AWF6"/>
<evidence type="ECO:0000313" key="4">
    <source>
        <dbReference type="Proteomes" id="UP000289316"/>
    </source>
</evidence>
<reference evidence="2 4" key="1">
    <citation type="submission" date="2018-09" db="EMBL/GenBank/DDBJ databases">
        <title>Murine metabolic-syndrome-specific gut microbial biobank.</title>
        <authorList>
            <person name="Liu C."/>
        </authorList>
    </citation>
    <scope>NUCLEOTIDE SEQUENCE [LARGE SCALE GENOMIC DNA]</scope>
    <source>
        <strain evidence="2 4">C-30</strain>
    </source>
</reference>
<comment type="caution">
    <text evidence="2">The sequence shown here is derived from an EMBL/GenBank/DDBJ whole genome shotgun (WGS) entry which is preliminary data.</text>
</comment>
<gene>
    <name evidence="2" type="ORF">D6C19_02535</name>
    <name evidence="3" type="ORF">E5340_03655</name>
</gene>
<dbReference type="Proteomes" id="UP000289316">
    <property type="component" value="Unassembled WGS sequence"/>
</dbReference>
<organism evidence="2 4">
    <name type="scientific">Ligilactobacillus murinus</name>
    <dbReference type="NCBI Taxonomy" id="1622"/>
    <lineage>
        <taxon>Bacteria</taxon>
        <taxon>Bacillati</taxon>
        <taxon>Bacillota</taxon>
        <taxon>Bacilli</taxon>
        <taxon>Lactobacillales</taxon>
        <taxon>Lactobacillaceae</taxon>
        <taxon>Ligilactobacillus</taxon>
    </lineage>
</organism>
<evidence type="ECO:0000313" key="3">
    <source>
        <dbReference type="EMBL" id="TGY56250.1"/>
    </source>
</evidence>
<sequence>MTKRYFVKKAKLNDLAELTSEEWTFSREGATKNGILVNYLAHTYERLEYENKIFVDEKNGRAIFNTGLFDNFYEPLYAYLELNKRENTQKWYTVGFKSAYELARRGVDNTLLPERANYFEDPSLLIFDANCPINIQFGHILNDPNNIKRLPKKIKDATNRTTIFRGALDLMVKSVTANYKLAVPQYYKGNIQLLLPVCLLEPMKADVALVVTKSNDGKYYQGHTCLTLDMAYNNARLIARPNSDWLNVREGK</sequence>
<dbReference type="Pfam" id="PF12873">
    <property type="entry name" value="DUF3825"/>
    <property type="match status" value="1"/>
</dbReference>
<accession>A0A4Q2AWF6</accession>